<dbReference type="EMBL" id="JXXK01000004">
    <property type="protein sequence ID" value="KJF40759.1"/>
    <property type="molecule type" value="Genomic_DNA"/>
</dbReference>
<evidence type="ECO:0000259" key="1">
    <source>
        <dbReference type="PROSITE" id="PS51186"/>
    </source>
</evidence>
<dbReference type="CDD" id="cd04301">
    <property type="entry name" value="NAT_SF"/>
    <property type="match status" value="1"/>
</dbReference>
<evidence type="ECO:0000313" key="2">
    <source>
        <dbReference type="EMBL" id="KJF40759.1"/>
    </source>
</evidence>
<dbReference type="InterPro" id="IPR016181">
    <property type="entry name" value="Acyl_CoA_acyltransferase"/>
</dbReference>
<dbReference type="PROSITE" id="PS51186">
    <property type="entry name" value="GNAT"/>
    <property type="match status" value="1"/>
</dbReference>
<protein>
    <recommendedName>
        <fullName evidence="1">N-acetyltransferase domain-containing protein</fullName>
    </recommendedName>
</protein>
<keyword evidence="3" id="KW-1185">Reference proteome</keyword>
<comment type="caution">
    <text evidence="2">The sequence shown here is derived from an EMBL/GenBank/DDBJ whole genome shotgun (WGS) entry which is preliminary data.</text>
</comment>
<dbReference type="RefSeq" id="WP_050004692.1">
    <property type="nucleotide sequence ID" value="NZ_CAUBPW010000016.1"/>
</dbReference>
<dbReference type="SUPFAM" id="SSF55729">
    <property type="entry name" value="Acyl-CoA N-acyltransferases (Nat)"/>
    <property type="match status" value="1"/>
</dbReference>
<dbReference type="GO" id="GO:0016747">
    <property type="term" value="F:acyltransferase activity, transferring groups other than amino-acyl groups"/>
    <property type="evidence" value="ECO:0007669"/>
    <property type="project" value="InterPro"/>
</dbReference>
<name>A0A0D8J205_9FIRM</name>
<dbReference type="GeneID" id="42855856"/>
<dbReference type="Pfam" id="PF13508">
    <property type="entry name" value="Acetyltransf_7"/>
    <property type="match status" value="1"/>
</dbReference>
<accession>A0A0D8J205</accession>
<dbReference type="Proteomes" id="UP000032483">
    <property type="component" value="Unassembled WGS sequence"/>
</dbReference>
<evidence type="ECO:0000313" key="3">
    <source>
        <dbReference type="Proteomes" id="UP000032483"/>
    </source>
</evidence>
<reference evidence="2" key="1">
    <citation type="submission" date="2015-02" db="EMBL/GenBank/DDBJ databases">
        <title>A novel member of the family Ruminococcaceae isolated from human feces.</title>
        <authorList>
            <person name="Shkoporov A.N."/>
            <person name="Chaplin A.V."/>
            <person name="Motuzova O.V."/>
            <person name="Kafarskaia L.I."/>
            <person name="Khokhlova E.V."/>
            <person name="Efimov B.A."/>
        </authorList>
    </citation>
    <scope>NUCLEOTIDE SEQUENCE [LARGE SCALE GENOMIC DNA]</scope>
    <source>
        <strain evidence="2">585-1</strain>
    </source>
</reference>
<dbReference type="AlphaFoldDB" id="A0A0D8J205"/>
<dbReference type="Gene3D" id="3.40.630.30">
    <property type="match status" value="1"/>
</dbReference>
<sequence>MSTVRKLNESALRGIYDAYMHEAFPPAELKPLAVMLRLMERGRYLCYGYYRNGRLAAYAFFYRHDSRVLLLDYFAVTPELRGRGVGSAFLAALDAVLSGVCILGEVEMPDSHDAGLNAMRLRRIAFYERAGFSLTGAACRLYGVRYAIIARRLPAGLTAAGLRGLLREVYRGLVPAPLRPFVLHLE</sequence>
<feature type="domain" description="N-acetyltransferase" evidence="1">
    <location>
        <begin position="2"/>
        <end position="151"/>
    </location>
</feature>
<dbReference type="InterPro" id="IPR000182">
    <property type="entry name" value="GNAT_dom"/>
</dbReference>
<gene>
    <name evidence="2" type="ORF">TQ39_04320</name>
</gene>
<organism evidence="2 3">
    <name type="scientific">Ruthenibacterium lactatiformans</name>
    <dbReference type="NCBI Taxonomy" id="1550024"/>
    <lineage>
        <taxon>Bacteria</taxon>
        <taxon>Bacillati</taxon>
        <taxon>Bacillota</taxon>
        <taxon>Clostridia</taxon>
        <taxon>Eubacteriales</taxon>
        <taxon>Oscillospiraceae</taxon>
        <taxon>Ruthenibacterium</taxon>
    </lineage>
</organism>
<proteinExistence type="predicted"/>